<dbReference type="SUPFAM" id="SSF53850">
    <property type="entry name" value="Periplasmic binding protein-like II"/>
    <property type="match status" value="1"/>
</dbReference>
<evidence type="ECO:0000313" key="4">
    <source>
        <dbReference type="EMBL" id="WIM85935.1"/>
    </source>
</evidence>
<keyword evidence="3" id="KW-0732">Signal</keyword>
<comment type="similarity">
    <text evidence="2">Belongs to the bacterial solute-binding protein SsuA/TauA family.</text>
</comment>
<dbReference type="PANTHER" id="PTHR30024:SF47">
    <property type="entry name" value="TAURINE-BINDING PERIPLASMIC PROTEIN"/>
    <property type="match status" value="1"/>
</dbReference>
<comment type="subcellular location">
    <subcellularLocation>
        <location evidence="1">Periplasm</location>
    </subcellularLocation>
</comment>
<dbReference type="Proteomes" id="UP001236585">
    <property type="component" value="Chromosome"/>
</dbReference>
<organism evidence="4 5">
    <name type="scientific">Candidatus Mycobacterium wuenschmannii</name>
    <dbReference type="NCBI Taxonomy" id="3027808"/>
    <lineage>
        <taxon>Bacteria</taxon>
        <taxon>Bacillati</taxon>
        <taxon>Actinomycetota</taxon>
        <taxon>Actinomycetes</taxon>
        <taxon>Mycobacteriales</taxon>
        <taxon>Mycobacteriaceae</taxon>
        <taxon>Mycobacterium</taxon>
    </lineage>
</organism>
<evidence type="ECO:0000313" key="5">
    <source>
        <dbReference type="Proteomes" id="UP001236585"/>
    </source>
</evidence>
<dbReference type="EMBL" id="CP126981">
    <property type="protein sequence ID" value="WIM85935.1"/>
    <property type="molecule type" value="Genomic_DNA"/>
</dbReference>
<dbReference type="PANTHER" id="PTHR30024">
    <property type="entry name" value="ALIPHATIC SULFONATES-BINDING PROTEIN-RELATED"/>
    <property type="match status" value="1"/>
</dbReference>
<name>A0ABY8VQM4_9MYCO</name>
<dbReference type="Gene3D" id="3.40.190.10">
    <property type="entry name" value="Periplasmic binding protein-like II"/>
    <property type="match status" value="1"/>
</dbReference>
<evidence type="ECO:0000256" key="1">
    <source>
        <dbReference type="ARBA" id="ARBA00004418"/>
    </source>
</evidence>
<accession>A0ABY8VQM4</accession>
<dbReference type="RefSeq" id="WP_285185096.1">
    <property type="nucleotide sequence ID" value="NZ_CP126981.1"/>
</dbReference>
<gene>
    <name evidence="4" type="ORF">PT015_13395</name>
</gene>
<dbReference type="Gene3D" id="3.40.190.270">
    <property type="match status" value="1"/>
</dbReference>
<reference evidence="4 5" key="1">
    <citation type="journal article" date="2023" name="Microbiol. Resour. Announc.">
        <title>Complete Genome Sequence of Mycobacterium wuenschmanii, a novel Nontuberculous Mycobacterium Isolated from a captive population of Amazon Milk Frogs.</title>
        <authorList>
            <person name="Hicks J."/>
            <person name="Zeineldin M."/>
            <person name="Ward H."/>
            <person name="Wuenschmann A."/>
            <person name="Camp P."/>
            <person name="Farrell D."/>
            <person name="Lehman K."/>
            <person name="Thacker T."/>
            <person name="Cuthbert E."/>
        </authorList>
    </citation>
    <scope>NUCLEOTIDE SEQUENCE [LARGE SCALE GENOMIC DNA]</scope>
    <source>
        <strain evidence="4 5">Wuenschmanii</strain>
    </source>
</reference>
<protein>
    <submittedName>
        <fullName evidence="4">2'-hydroxybiphenyl-2-sulfinate desulfinase</fullName>
    </submittedName>
</protein>
<proteinExistence type="inferred from homology"/>
<evidence type="ECO:0000256" key="2">
    <source>
        <dbReference type="ARBA" id="ARBA00010742"/>
    </source>
</evidence>
<sequence>MTTSLDHEVLTYSNCPVPNALLTALESRRLAEAGITLEVLTGTLGALHFTYDHPRYTRFGGEIPPLISEGLRAPGRTRLLGITRFAGRQGFYAAADSALTAPSDLRGTRIGVSSAAIRILRRDLGIYRELDPWAQTLTALGTWEARGLLSTLQSGGVELDEVRLVAIETPGVDLSPNQLHASPSVRGADLFPAVAVHQAAILDSERVDALFSRLPWAAELEDLCGARLLTNLSDNDRNIYASVWTVSAVLVEAHPDLVQRMVDAVVDAGVWARDHDDEVVGIHAENLGVAPAAIGRGFGSEFAQNLIPRLDDYTFNLVEQTQRFLYDRNLIDRLTDLSRWAAPAFLVESRRQLVKGA</sequence>
<keyword evidence="5" id="KW-1185">Reference proteome</keyword>
<evidence type="ECO:0000256" key="3">
    <source>
        <dbReference type="ARBA" id="ARBA00022729"/>
    </source>
</evidence>